<feature type="domain" description="Carrier" evidence="4">
    <location>
        <begin position="1022"/>
        <end position="1097"/>
    </location>
</feature>
<proteinExistence type="predicted"/>
<dbReference type="InterPro" id="IPR000873">
    <property type="entry name" value="AMP-dep_synth/lig_dom"/>
</dbReference>
<dbReference type="CDD" id="cd05930">
    <property type="entry name" value="A_NRPS"/>
    <property type="match status" value="1"/>
</dbReference>
<dbReference type="Proteomes" id="UP000886900">
    <property type="component" value="Unassembled WGS sequence"/>
</dbReference>
<dbReference type="SMART" id="SM00823">
    <property type="entry name" value="PKS_PP"/>
    <property type="match status" value="3"/>
</dbReference>
<dbReference type="InterPro" id="IPR003819">
    <property type="entry name" value="TauD/TfdA-like"/>
</dbReference>
<dbReference type="InterPro" id="IPR010060">
    <property type="entry name" value="NRPS_synth"/>
</dbReference>
<dbReference type="EMBL" id="JAHSTV010000007">
    <property type="protein sequence ID" value="MBV4465103.1"/>
    <property type="molecule type" value="Genomic_DNA"/>
</dbReference>
<dbReference type="InterPro" id="IPR020845">
    <property type="entry name" value="AMP-binding_CS"/>
</dbReference>
<protein>
    <submittedName>
        <fullName evidence="5">Non-ribosomal peptide synthase/polyketide synthase</fullName>
    </submittedName>
</protein>
<dbReference type="Pfam" id="PF00550">
    <property type="entry name" value="PP-binding"/>
    <property type="match status" value="3"/>
</dbReference>
<keyword evidence="2" id="KW-0596">Phosphopantetheine</keyword>
<evidence type="ECO:0000313" key="6">
    <source>
        <dbReference type="Proteomes" id="UP000886900"/>
    </source>
</evidence>
<dbReference type="CDD" id="cd17646">
    <property type="entry name" value="A_NRPS_AB3403-like"/>
    <property type="match status" value="1"/>
</dbReference>
<comment type="caution">
    <text evidence="5">The sequence shown here is derived from an EMBL/GenBank/DDBJ whole genome shotgun (WGS) entry which is preliminary data.</text>
</comment>
<dbReference type="InterPro" id="IPR025110">
    <property type="entry name" value="AMP-bd_C"/>
</dbReference>
<dbReference type="Pfam" id="PF00668">
    <property type="entry name" value="Condensation"/>
    <property type="match status" value="5"/>
</dbReference>
<dbReference type="PROSITE" id="PS00012">
    <property type="entry name" value="PHOSPHOPANTETHEINE"/>
    <property type="match status" value="3"/>
</dbReference>
<keyword evidence="6" id="KW-1185">Reference proteome</keyword>
<dbReference type="NCBIfam" id="TIGR01733">
    <property type="entry name" value="AA-adenyl-dom"/>
    <property type="match status" value="3"/>
</dbReference>
<dbReference type="CDD" id="cd19531">
    <property type="entry name" value="LCL_NRPS-like"/>
    <property type="match status" value="3"/>
</dbReference>
<dbReference type="InterPro" id="IPR001242">
    <property type="entry name" value="Condensation_dom"/>
</dbReference>
<organism evidence="5 6">
    <name type="scientific">Pseudomonas farris</name>
    <dbReference type="NCBI Taxonomy" id="2841207"/>
    <lineage>
        <taxon>Bacteria</taxon>
        <taxon>Pseudomonadati</taxon>
        <taxon>Pseudomonadota</taxon>
        <taxon>Gammaproteobacteria</taxon>
        <taxon>Pseudomonadales</taxon>
        <taxon>Pseudomonadaceae</taxon>
        <taxon>Pseudomonas</taxon>
    </lineage>
</organism>
<dbReference type="InterPro" id="IPR006162">
    <property type="entry name" value="Ppantetheine_attach_site"/>
</dbReference>
<feature type="domain" description="Carrier" evidence="4">
    <location>
        <begin position="2081"/>
        <end position="2155"/>
    </location>
</feature>
<evidence type="ECO:0000256" key="3">
    <source>
        <dbReference type="ARBA" id="ARBA00022553"/>
    </source>
</evidence>
<dbReference type="InterPro" id="IPR009081">
    <property type="entry name" value="PP-bd_ACP"/>
</dbReference>
<dbReference type="Pfam" id="PF02668">
    <property type="entry name" value="TauD"/>
    <property type="match status" value="1"/>
</dbReference>
<dbReference type="NCBIfam" id="TIGR01720">
    <property type="entry name" value="NRPS-para261"/>
    <property type="match status" value="1"/>
</dbReference>
<evidence type="ECO:0000256" key="2">
    <source>
        <dbReference type="ARBA" id="ARBA00022450"/>
    </source>
</evidence>
<dbReference type="CDD" id="cd19543">
    <property type="entry name" value="DCL_NRPS"/>
    <property type="match status" value="1"/>
</dbReference>
<dbReference type="RefSeq" id="WP_217857305.1">
    <property type="nucleotide sequence ID" value="NZ_JAHSTV010000007.1"/>
</dbReference>
<dbReference type="PANTHER" id="PTHR45398">
    <property type="match status" value="1"/>
</dbReference>
<dbReference type="Pfam" id="PF00501">
    <property type="entry name" value="AMP-binding"/>
    <property type="match status" value="3"/>
</dbReference>
<accession>A0ABS6PX89</accession>
<dbReference type="NCBIfam" id="NF003417">
    <property type="entry name" value="PRK04813.1"/>
    <property type="match status" value="3"/>
</dbReference>
<keyword evidence="3" id="KW-0597">Phosphoprotein</keyword>
<dbReference type="PROSITE" id="PS50075">
    <property type="entry name" value="CARRIER"/>
    <property type="match status" value="3"/>
</dbReference>
<dbReference type="InterPro" id="IPR010071">
    <property type="entry name" value="AA_adenyl_dom"/>
</dbReference>
<dbReference type="NCBIfam" id="NF004282">
    <property type="entry name" value="PRK05691.1"/>
    <property type="match status" value="6"/>
</dbReference>
<sequence length="4512" mass="501169">MDTNVALKIARRFITLPLDKRRVYLQKMLEEGVSPANLPIPETQSQFDPVPLSFAQERQWFLWQMDPGSAAYNIPSAMQLQGELDVSTLERGFNTLIARHQSLRTTFQQQDERAVQVIHPQINLTVAMHELDETPGALSPEAQIQAFVAEQAGQPFDLVNGPLLRVNLLRLGAQEHVLTLTQHHIASDGASMRVMVDELLQLYGAYRQGQELTLPPLSIQYADYGIWQRHWMEAGERERQLDYWQAHLGSEHPVLELPTDYPRPAVQSLRGARHELALPTALGERLRALAKSENVTLFMLLLASFQTLLHRYSGQADIRVGVPTANRNRVETERLIGFFVNTQVLKTEFDAQATFSALLAQVKNTAMAAQAHQDLPFEQLVEALQPERSLSYSPLFQVMYNHQSTGATQSRQGAGESALTIRHLHQPSRTAQFDLTLETFDGPEGLGAQLTYATDLFDGATIERLARHWQNLLGSIVADPQQRVGELDLLDEAEQQQVLVDWNRSAAEYPTDRCIHQLIEAQALRTPQATALVFAGQSLSYAQLNRQANQLAHRLIELGVGPDQLVGIAIDRSLEMLVGLLAILKAGGAYVPLDPQYPEDRLAHMIEDSGLQLLLTQAHLIGQLPIPADVQTLLLDPQGEHARSYSEADPQVVISGEHLAYAIYTSGSTGKPKGVMVRHQALVNFVVSMVKEPGIDAQDRMLSLTTFSFDIFGLEIYGPLLSGARVVLVDKQTAQDPQALLEMIRQQAVTVVQATPSTWRMLLDHEQAPILQGCKFLCGGEALADDLAQRMLGLAGQVWNLYGPTETTIWSAAWQLTREQRQPYLGKPIANTTLYILGDDLAPNPAGSIGELLIGGDGLARGYHDRAAMTAERFLPDPFGNGARLYRTGDLARHRHDGVLEYTGRIDHQVKIRGFRIELGEIEARLLEQPAVREVAVLAQEALGSQQLVAYVVAPQLDLNAADDQLRMRDELKARLKECLPEFMVPAHVLFLASLPLTPNGKLNRKALPAVDASQLQTRYVAPQSERQQQVAAIWQDVLKLDRVGLTDNFFELGGHSLLVTQVVSRVRRMLEIQVPLRSLFEHSTLEDFVQALGAEPGEQSPAMTRVDRDQPLALSFAQERQWFLWKMDPDSAAYNIPTALRMRGELDKSALQQSFQALVERHESLRTAFVEEDGRTWQVIRPQGRVSFVEQRLAASDEASIKAFVEQETQRPFDVLDGSLVRFVLLQVGEQDHVLVLTLHHIVSDAWSLQVMIDDLMGLYSAISQGRPAELPALPVQYADYAVWQRQWMAAGERDRQLTYWTEKLGSEQPLLELPLDHPRPAQQSFRGARLPITLDESLSNELKALARRENVTLFMLLLGSFQTLLHRYSGQADIRVGVPIANRNRLETERLIGFFVNTQVLRAEFDGQMTGAQLLQQVKQTAMAAQMHQDLPFEQLVDALQPQRNLSHSPLFQAMFNHRSEAASTLAESLPGIDLENLSWEHRTAQFDLTLDTSDNPQGLHASLTYATDVFEPSTIKRMGRHWLNLLRGLVEDINRPVGQLAVLDDQERQLTVVDWNATAVDYPLSRSVHDLIEEQVGKTPNACALVFAEQHLSYAELNGRANQLAHVLIEQGVGPDVLVGIAVERSVEMVVGLLAILKAGGAYLPLDPEYPQERLAYMFEDSGIQLLLTQSHLLEQLPIPAGIRSLVLDQDGDWLEGHSDSNPSVDLEGENLAYVIYTSGSTGKPKGAGNRHSALVNRLCWMQQAYRLDNTDSVLQKTPFSFDVSVWEFFWPLLTGSTLVVAAPGIHRDPAQLIELITAQQITTLHFVPSMLQAFLQDPSVGKCTSLTRIVCSGEALQVDAQQQVFAKLPNAGLYNLYGPTEAAIDVTHWTCIEEGRDSVPIGQPIANLGTYILDHELSPVPVGVIGELYLGGEGLARGYHRRAALTAERFVTSAFGDGQRLYRTGDLARYRADGVIEYAGRMDHQVKIRGLRIELGEIEARLAEHDEVRETVVITQDGTLLVAYVVPARDALLHADDDVRNAVQRSLKEYLSQTLPDYMVPQHWLWLEKMPVSPNGKLERKALPKADTTTSSKAYAAPTTATEQALVEIWQSVLGRPQVGISDNFFELGGDSIISIQVVSRARQAGIHFSPKDLFLHQNVQSLAAVATVGDSGLSIDQGPVTGDTPLLPFQQLFFEREMAEPHHWNQSVLLNSAKPLHAQHLERALQALITHHDALRLAFIRQGNRWTAQHRSLAEQQVLWQQSPLLWTAEIADPAALEQLGEQAQRSLDLASGNLLRAVLANMADGSQRLLLVIHHLVVDGVSWRILLEDLQQAYEQLQAGEALKLQAKTSATQAWARRLQQHADSAVMQAQLTFWQGQLQDSRNDLPCDRPQGELHNRHALHVQTRLDKEQTRQLLQEAPAAYRTQVNDLLLTALARVIADWTGDASALIQLEGHGREALFEELDLSRSVGWFTSLFPVRLTPAATAQDSIKAIKEQLRAIPDKGLGFGALRYLGNDSTRQVLQALPVPRITFNYLGQFDAGFGDEAGALFTPASESAGAQQSPLASLDNWLTLNGRVYGGELSIGWTFSGQMFDQSTIARLADAYARELGILIEHCCQARHQGLTPSDFPLAGLTQIQLDSLPVAPRQVEDIYPLSPMQQGMLFHTLYEQQAGDYINQLCVGVEGLQVERFRDAWQAALDAHDVLRSSFVWDGELQRPQQVIHKRLPVPFTFHDWRGQNDLPQALEALAHAQRQQGFDLHEAPLLRLVVVQVAAERFQLIYTSHHILMDGWSNSQLLGEVLQRYSGQAPAIAAGRYRDYIQWLGQQDAQVAEHFWKDQLANYEAPTRLADALVYRGNQAGIDTQGEHFLTLDAAVTDDLNTFARGQKVTVNTLVQAAWLLLLQRYTGQDTVSFGATVSGRPAQLSGVEQQIGLFINTLPVIASPRAEQPLAQWLQQVQAQNLLLREQEHTPLFDIQRWAGQSGEALFDNILVFENYPIAEALQQGAPQDLRFGEVARHEQTNYPLTLAVSLDSRLTVHFSYQHSRFAAATVATLAAQLQHLLIHMSASAERCLGELALLDEAEQQWVLRDWNRTEACGVEDLCIQQMIDRQVFVQPQALAVTFGNQQLTYADIDARANRLAHKLIECGVGPEVRVGVAMQRSDNLLVALLAVLKAGGAYVPLDPDYPADRVAYMLEDSRALVLLTEQAVATTLATGADTQVLLLDQLEAPLAAYPHHAPVTAVTPDNLAYVIYTSGSTGKPKGVAITHRNVLALMDWSRSVYSRDDIQGVLASTSVCFDLSVWELFVTLANGGSLIIARNALELPHLPAREQVRLINTVPSAIAALQDAGHIPSGVRIINLAGEPLKQSLVETLYQQASIEHVYDLYGPSEDTTYSTWSRREAGGTANIGRPLKGTASYLLGADLQPAPLGASAELYLAGAGITRGYLGRPAMTAEKFVPNPFASNGERLYRTGDLARYQADGTLQYAGRIDHQVKVRGFRIELGEIEARLLQAPSVRQALVVAHPGALGQQLVAYVVFDDPALALGEASAQAVLREELKARLKAHLKESLPDYMVPAHVLFLESLPLTPNGKIDRKALPSIDVSASSRDFVAPVGELEEQIATVWQNVLELERVGREDHFFELGGHSLLATQAVSRLRKLSAHPLSLRDLFNHPRLKELAIWMRQQQDAPTTGTGAGSVALKAHGAKDSAPLSLVQRRLWIAEQLSGGTSTYGMPMALRLRGELSIERLLSSFAEVVRRHEVLRTAYTQDDEGDPIALIAEHVELDFPVIDLSGLSRSAQEEQVAQTALDNARTPIDLEQAPLLRGRILHLGPTEHVLLYAMHHIISDGWSMGVLINELVQVYDSYDRAEDGDLTPLPALEVQYSDFALWQQALEQQGVLGQQAEYWKDRLAGYSGQLMLPLDNPRGLTPSYEGDAVQFRLTTGLSRALRKLSMDAGVTLYSTLLASFQVLLHQVSGGADVLVGADVAGREQPELERLIGFFVNVLPLRSRFEAGAEFSNFLAQTQETLLSALEHQDLPFDMIVDASGVPRHKGMNPLVQVLFVMNNLPGRVQAMGGLSVEALPALETHSKFDMALFVDDEEGQLLGTWQFATTLFGHERIQYLVKAWIALLEQIVADQDIQLGALSMPVDNRAVAAMPAAAPGPKADKLGKFLKRSATPVAKVRPSPLRESLLVAPQRFPLLLEPNEPHLDVIEWINHNRSLIEQKLAEHAGILFRGFELDGIQGFEAFAEAIQPGLYGQYGDLPKKEGGKNTYRSTPYPERKMILFHNESSHQDRWPRKQMFYCEQAAPVGGATPVVDCRLMYEKLPADLREKFENKGLLYVRTFTDKLDVSWQHFFKTEDRAEVEARCRAGGIEWRWLDNDELQTRTPGPAIIRHPITGEKSFFNQVQLHHIYWLEPDVREDLLSMFGLERMPRHVYYGDGSPIEDEVMQRIGELYEECAVRFDWQKGDAILLDNMLVAHARDPFEGPRKIVVAMGDMFDRSALESAQTAQGAMNTEETGA</sequence>
<dbReference type="PANTHER" id="PTHR45398:SF1">
    <property type="entry name" value="ENZYME, PUTATIVE (JCVI)-RELATED"/>
    <property type="match status" value="1"/>
</dbReference>
<evidence type="ECO:0000256" key="1">
    <source>
        <dbReference type="ARBA" id="ARBA00001957"/>
    </source>
</evidence>
<reference evidence="5" key="1">
    <citation type="submission" date="2021-06" db="EMBL/GenBank/DDBJ databases">
        <title>Updating the genus Pseudomonas: Description of 43 new species and partition of the Pseudomonas putida group.</title>
        <authorList>
            <person name="Girard L."/>
            <person name="Lood C."/>
            <person name="Vandamme P."/>
            <person name="Rokni-Zadeh H."/>
            <person name="Van Noort V."/>
            <person name="Hofte M."/>
            <person name="Lavigne R."/>
            <person name="De Mot R."/>
        </authorList>
    </citation>
    <scope>NUCLEOTIDE SEQUENCE</scope>
    <source>
        <strain evidence="5">SWRI79</strain>
    </source>
</reference>
<comment type="cofactor">
    <cofactor evidence="1">
        <name>pantetheine 4'-phosphate</name>
        <dbReference type="ChEBI" id="CHEBI:47942"/>
    </cofactor>
</comment>
<gene>
    <name evidence="5" type="ORF">KVG95_17405</name>
</gene>
<evidence type="ECO:0000259" key="4">
    <source>
        <dbReference type="PROSITE" id="PS50075"/>
    </source>
</evidence>
<dbReference type="Pfam" id="PF13193">
    <property type="entry name" value="AMP-binding_C"/>
    <property type="match status" value="3"/>
</dbReference>
<dbReference type="PROSITE" id="PS00455">
    <property type="entry name" value="AMP_BINDING"/>
    <property type="match status" value="2"/>
</dbReference>
<dbReference type="CDD" id="cd19534">
    <property type="entry name" value="E_NRPS"/>
    <property type="match status" value="1"/>
</dbReference>
<evidence type="ECO:0000313" key="5">
    <source>
        <dbReference type="EMBL" id="MBV4465103.1"/>
    </source>
</evidence>
<feature type="domain" description="Carrier" evidence="4">
    <location>
        <begin position="3600"/>
        <end position="3675"/>
    </location>
</feature>
<dbReference type="InterPro" id="IPR020806">
    <property type="entry name" value="PKS_PP-bd"/>
</dbReference>
<name>A0ABS6PX89_9PSED</name>